<dbReference type="GO" id="GO:0005886">
    <property type="term" value="C:plasma membrane"/>
    <property type="evidence" value="ECO:0007669"/>
    <property type="project" value="TreeGrafter"/>
</dbReference>
<evidence type="ECO:0000256" key="3">
    <source>
        <dbReference type="ARBA" id="ARBA00022679"/>
    </source>
</evidence>
<dbReference type="Gene3D" id="3.40.50.10330">
    <property type="entry name" value="Probable inorganic polyphosphate/atp-NAD kinase, domain 1"/>
    <property type="match status" value="1"/>
</dbReference>
<dbReference type="InterPro" id="IPR001206">
    <property type="entry name" value="Diacylglycerol_kinase_cat_dom"/>
</dbReference>
<dbReference type="GO" id="GO:0008654">
    <property type="term" value="P:phospholipid biosynthetic process"/>
    <property type="evidence" value="ECO:0007669"/>
    <property type="project" value="UniProtKB-KW"/>
</dbReference>
<accession>A0A1R4G8I2</accession>
<dbReference type="GO" id="GO:0005524">
    <property type="term" value="F:ATP binding"/>
    <property type="evidence" value="ECO:0007669"/>
    <property type="project" value="UniProtKB-KW"/>
</dbReference>
<dbReference type="EMBL" id="FUHU01000041">
    <property type="protein sequence ID" value="SJM64501.1"/>
    <property type="molecule type" value="Genomic_DNA"/>
</dbReference>
<keyword evidence="7" id="KW-0444">Lipid biosynthesis</keyword>
<dbReference type="InterPro" id="IPR016064">
    <property type="entry name" value="NAD/diacylglycerol_kinase_sf"/>
</dbReference>
<evidence type="ECO:0000256" key="7">
    <source>
        <dbReference type="ARBA" id="ARBA00023209"/>
    </source>
</evidence>
<keyword evidence="5 10" id="KW-0418">Kinase</keyword>
<keyword evidence="11" id="KW-1185">Reference proteome</keyword>
<dbReference type="Proteomes" id="UP000195787">
    <property type="component" value="Unassembled WGS sequence"/>
</dbReference>
<comment type="similarity">
    <text evidence="2">Belongs to the diacylglycerol/lipid kinase family.</text>
</comment>
<protein>
    <submittedName>
        <fullName evidence="10">Conserved protein with diacylglycerol kinase catalytic domain</fullName>
    </submittedName>
</protein>
<keyword evidence="7" id="KW-0443">Lipid metabolism</keyword>
<dbReference type="Pfam" id="PF19279">
    <property type="entry name" value="YegS_C"/>
    <property type="match status" value="1"/>
</dbReference>
<dbReference type="Gene3D" id="2.60.200.40">
    <property type="match status" value="1"/>
</dbReference>
<keyword evidence="6" id="KW-0067">ATP-binding</keyword>
<evidence type="ECO:0000256" key="8">
    <source>
        <dbReference type="ARBA" id="ARBA00023264"/>
    </source>
</evidence>
<proteinExistence type="inferred from homology"/>
<keyword evidence="8" id="KW-1208">Phospholipid metabolism</keyword>
<dbReference type="GO" id="GO:0016301">
    <property type="term" value="F:kinase activity"/>
    <property type="evidence" value="ECO:0007669"/>
    <property type="project" value="UniProtKB-KW"/>
</dbReference>
<dbReference type="InterPro" id="IPR017438">
    <property type="entry name" value="ATP-NAD_kinase_N"/>
</dbReference>
<dbReference type="PROSITE" id="PS50146">
    <property type="entry name" value="DAGK"/>
    <property type="match status" value="1"/>
</dbReference>
<sequence length="317" mass="34501">MRAAIVFNPVKVSEEDLRKAVDHTLGSKADEASVDYRETGEKDFGVTAFEESIKAEPDVIIVAGGDGTVRLGADMVSKTEIPLGIVPAGTGNLLARNLSLPLALRDAVRVALTGDNRSIDMGELILTREDGTEEREAFTVLAGFGLDAGMIAMTDDDMKKKVGWVAYVGGFFRAFSSIKRIEIRGQVDEADERELTANTVLIGNAGMLPGNVRVFPDAKIDDGLLDYALVDPKDSLEWVRVVHEMVSNNDPLQRELRDRSILPGRKRIPQLAFKQGKQFTLKLDEAIELQIDGDSVGEITGLRASVLPSALTVRVPR</sequence>
<evidence type="ECO:0000313" key="11">
    <source>
        <dbReference type="Proteomes" id="UP000195787"/>
    </source>
</evidence>
<evidence type="ECO:0000256" key="5">
    <source>
        <dbReference type="ARBA" id="ARBA00022777"/>
    </source>
</evidence>
<keyword evidence="3" id="KW-0808">Transferase</keyword>
<dbReference type="SMART" id="SM00046">
    <property type="entry name" value="DAGKc"/>
    <property type="match status" value="1"/>
</dbReference>
<evidence type="ECO:0000259" key="9">
    <source>
        <dbReference type="PROSITE" id="PS50146"/>
    </source>
</evidence>
<dbReference type="PANTHER" id="PTHR12358:SF106">
    <property type="entry name" value="LIPID KINASE YEGS"/>
    <property type="match status" value="1"/>
</dbReference>
<name>A0A1R4G8I2_9MICO</name>
<comment type="cofactor">
    <cofactor evidence="1">
        <name>Mg(2+)</name>
        <dbReference type="ChEBI" id="CHEBI:18420"/>
    </cofactor>
</comment>
<evidence type="ECO:0000256" key="1">
    <source>
        <dbReference type="ARBA" id="ARBA00001946"/>
    </source>
</evidence>
<organism evidence="10 11">
    <name type="scientific">Agrococcus casei LMG 22410</name>
    <dbReference type="NCBI Taxonomy" id="1255656"/>
    <lineage>
        <taxon>Bacteria</taxon>
        <taxon>Bacillati</taxon>
        <taxon>Actinomycetota</taxon>
        <taxon>Actinomycetes</taxon>
        <taxon>Micrococcales</taxon>
        <taxon>Microbacteriaceae</taxon>
        <taxon>Agrococcus</taxon>
    </lineage>
</organism>
<dbReference type="SUPFAM" id="SSF111331">
    <property type="entry name" value="NAD kinase/diacylglycerol kinase-like"/>
    <property type="match status" value="1"/>
</dbReference>
<dbReference type="Pfam" id="PF00781">
    <property type="entry name" value="DAGK_cat"/>
    <property type="match status" value="1"/>
</dbReference>
<dbReference type="PANTHER" id="PTHR12358">
    <property type="entry name" value="SPHINGOSINE KINASE"/>
    <property type="match status" value="1"/>
</dbReference>
<dbReference type="GeneID" id="303173514"/>
<reference evidence="10 11" key="1">
    <citation type="submission" date="2017-02" db="EMBL/GenBank/DDBJ databases">
        <authorList>
            <person name="Peterson S.W."/>
        </authorList>
    </citation>
    <scope>NUCLEOTIDE SEQUENCE [LARGE SCALE GENOMIC DNA]</scope>
    <source>
        <strain evidence="10 11">LMG 22410</strain>
    </source>
</reference>
<evidence type="ECO:0000313" key="10">
    <source>
        <dbReference type="EMBL" id="SJM64501.1"/>
    </source>
</evidence>
<evidence type="ECO:0000256" key="2">
    <source>
        <dbReference type="ARBA" id="ARBA00005983"/>
    </source>
</evidence>
<keyword evidence="4" id="KW-0547">Nucleotide-binding</keyword>
<dbReference type="RefSeq" id="WP_086992381.1">
    <property type="nucleotide sequence ID" value="NZ_FUHU01000041.1"/>
</dbReference>
<evidence type="ECO:0000256" key="6">
    <source>
        <dbReference type="ARBA" id="ARBA00022840"/>
    </source>
</evidence>
<dbReference type="AlphaFoldDB" id="A0A1R4G8I2"/>
<dbReference type="InterPro" id="IPR050187">
    <property type="entry name" value="Lipid_Phosphate_FormReg"/>
</dbReference>
<gene>
    <name evidence="10" type="ORF">CZ674_09865</name>
</gene>
<feature type="domain" description="DAGKc" evidence="9">
    <location>
        <begin position="1"/>
        <end position="128"/>
    </location>
</feature>
<dbReference type="OrthoDB" id="3171056at2"/>
<dbReference type="InterPro" id="IPR045540">
    <property type="entry name" value="YegS/DAGK_C"/>
</dbReference>
<evidence type="ECO:0000256" key="4">
    <source>
        <dbReference type="ARBA" id="ARBA00022741"/>
    </source>
</evidence>
<keyword evidence="7" id="KW-0594">Phospholipid biosynthesis</keyword>